<dbReference type="FunFam" id="1.25.40.10:FF:000951">
    <property type="entry name" value="Pentatricopeptide repeat-containing protein, chloroplastic"/>
    <property type="match status" value="1"/>
</dbReference>
<feature type="repeat" description="PPR" evidence="2">
    <location>
        <begin position="630"/>
        <end position="664"/>
    </location>
</feature>
<dbReference type="FunFam" id="1.25.40.10:FF:001058">
    <property type="entry name" value="Pentatricopeptide repeat-containing protein chloroplastic"/>
    <property type="match status" value="1"/>
</dbReference>
<feature type="repeat" description="PPR" evidence="2">
    <location>
        <begin position="595"/>
        <end position="629"/>
    </location>
</feature>
<evidence type="ECO:0000256" key="3">
    <source>
        <dbReference type="SAM" id="MobiDB-lite"/>
    </source>
</evidence>
<keyword evidence="1" id="KW-0677">Repeat</keyword>
<organism evidence="4 5">
    <name type="scientific">Arachis hypogaea</name>
    <name type="common">Peanut</name>
    <dbReference type="NCBI Taxonomy" id="3818"/>
    <lineage>
        <taxon>Eukaryota</taxon>
        <taxon>Viridiplantae</taxon>
        <taxon>Streptophyta</taxon>
        <taxon>Embryophyta</taxon>
        <taxon>Tracheophyta</taxon>
        <taxon>Spermatophyta</taxon>
        <taxon>Magnoliopsida</taxon>
        <taxon>eudicotyledons</taxon>
        <taxon>Gunneridae</taxon>
        <taxon>Pentapetalae</taxon>
        <taxon>rosids</taxon>
        <taxon>fabids</taxon>
        <taxon>Fabales</taxon>
        <taxon>Fabaceae</taxon>
        <taxon>Papilionoideae</taxon>
        <taxon>50 kb inversion clade</taxon>
        <taxon>dalbergioids sensu lato</taxon>
        <taxon>Dalbergieae</taxon>
        <taxon>Pterocarpus clade</taxon>
        <taxon>Arachis</taxon>
    </lineage>
</organism>
<feature type="repeat" description="PPR" evidence="2">
    <location>
        <begin position="494"/>
        <end position="528"/>
    </location>
</feature>
<dbReference type="EMBL" id="SDMP01000004">
    <property type="protein sequence ID" value="RYR60806.1"/>
    <property type="molecule type" value="Genomic_DNA"/>
</dbReference>
<dbReference type="InterPro" id="IPR046960">
    <property type="entry name" value="PPR_At4g14850-like_plant"/>
</dbReference>
<sequence length="695" mass="79020">MAASLSLQLHSFPPNPTSSSPSSNTKITFQPFNFKPSLPKKPHHTTEPSEFPNTKNHRHHHHHHYKKLKHFKQKDAFPSSLPIHTKNPRSIYKDIKRFARQDKLKEALTILDYVDQQGIPVNATTFSTLIAACIRTKSLQHGREVHVHIRINGFENNEFLRTKLVHMYTSCGALEEAKQIFNELPCNSVYPWNALLRGSVIAGKKHYLDVLKAYTEMRALGVELNVYTFTTVIKSFAGAPALFQGLKAHGLLIKNGLVDSSIIRTSLIDLYFKCGRINLARRVFDEIPNRDVVVWGAMVAGFVHNRLQREALEYVRWMVEEGVEVNSVVVMSVLPAIGEVSEQRLGKEVHAYVVKTKEYYRRVPIKSALIDMYCKCGDMSSARRVFYSSAERNLVCWTALMSGYAWNGRLEQALRSTIWMQQEGFRPDVVTVATVLPVCSQLRALKQGKQVHAYALKHWFLPNASITNSLMVMYSKCGVIEYSERLFDSMEKRTVISWTAMIDSYVENGYHHEALDVIRSMQSSKHRPDSVAIARMLSVCGVLKLLKHGQEIHAQLLKKDFAKVPFVSAELINMYGTLGEVNKAKLVFDAVPVKGSITWTALIRAYGNNELYEGAIALFDRMTSRGSTPTHFTFDAMLSIFDRAGFVDDAYRIFKLMTRYKIEPSKEHFDIMVRLLTHDGQLEKAQKLVQMSSVV</sequence>
<feature type="repeat" description="PPR" evidence="2">
    <location>
        <begin position="291"/>
        <end position="325"/>
    </location>
</feature>
<keyword evidence="5" id="KW-1185">Reference proteome</keyword>
<dbReference type="Gene3D" id="1.25.40.10">
    <property type="entry name" value="Tetratricopeptide repeat domain"/>
    <property type="match status" value="5"/>
</dbReference>
<evidence type="ECO:0000256" key="2">
    <source>
        <dbReference type="PROSITE-ProRule" id="PRU00708"/>
    </source>
</evidence>
<dbReference type="FunFam" id="1.25.40.10:FF:000344">
    <property type="entry name" value="Pentatricopeptide repeat-containing protein"/>
    <property type="match status" value="1"/>
</dbReference>
<accession>A0A445DCB1</accession>
<dbReference type="AlphaFoldDB" id="A0A445DCB1"/>
<dbReference type="GO" id="GO:0009451">
    <property type="term" value="P:RNA modification"/>
    <property type="evidence" value="ECO:0007669"/>
    <property type="project" value="InterPro"/>
</dbReference>
<dbReference type="STRING" id="3818.A0A445DCB1"/>
<evidence type="ECO:0000313" key="5">
    <source>
        <dbReference type="Proteomes" id="UP000289738"/>
    </source>
</evidence>
<reference evidence="4 5" key="1">
    <citation type="submission" date="2019-01" db="EMBL/GenBank/DDBJ databases">
        <title>Sequencing of cultivated peanut Arachis hypogaea provides insights into genome evolution and oil improvement.</title>
        <authorList>
            <person name="Chen X."/>
        </authorList>
    </citation>
    <scope>NUCLEOTIDE SEQUENCE [LARGE SCALE GENOMIC DNA]</scope>
    <source>
        <strain evidence="5">cv. Fuhuasheng</strain>
        <tissue evidence="4">Leaves</tissue>
    </source>
</reference>
<dbReference type="Pfam" id="PF01535">
    <property type="entry name" value="PPR"/>
    <property type="match status" value="4"/>
</dbReference>
<evidence type="ECO:0000313" key="4">
    <source>
        <dbReference type="EMBL" id="RYR60806.1"/>
    </source>
</evidence>
<comment type="caution">
    <text evidence="4">The sequence shown here is derived from an EMBL/GenBank/DDBJ whole genome shotgun (WGS) entry which is preliminary data.</text>
</comment>
<dbReference type="InterPro" id="IPR002885">
    <property type="entry name" value="PPR_rpt"/>
</dbReference>
<dbReference type="PANTHER" id="PTHR47926:SF354">
    <property type="entry name" value="REPEAT (PPR-LIKE) SUPERFAMILY PROTEIN, PUTATIVE-RELATED"/>
    <property type="match status" value="1"/>
</dbReference>
<dbReference type="PROSITE" id="PS51375">
    <property type="entry name" value="PPR"/>
    <property type="match status" value="5"/>
</dbReference>
<name>A0A445DCB1_ARAHY</name>
<dbReference type="OrthoDB" id="1891906at2759"/>
<proteinExistence type="predicted"/>
<dbReference type="Pfam" id="PF13041">
    <property type="entry name" value="PPR_2"/>
    <property type="match status" value="2"/>
</dbReference>
<dbReference type="NCBIfam" id="TIGR00756">
    <property type="entry name" value="PPR"/>
    <property type="match status" value="2"/>
</dbReference>
<dbReference type="Gramene" id="arahy.Tifrunner.gnm2.ann2.Ah04g382600.1">
    <property type="protein sequence ID" value="arahy.Tifrunner.gnm2.ann2.Ah04g382600.1-CDS-1"/>
    <property type="gene ID" value="arahy.Tifrunner.gnm2.ann2.Ah04g382600"/>
</dbReference>
<evidence type="ECO:0008006" key="6">
    <source>
        <dbReference type="Google" id="ProtNLM"/>
    </source>
</evidence>
<dbReference type="PANTHER" id="PTHR47926">
    <property type="entry name" value="PENTATRICOPEPTIDE REPEAT-CONTAINING PROTEIN"/>
    <property type="match status" value="1"/>
</dbReference>
<dbReference type="GO" id="GO:0003723">
    <property type="term" value="F:RNA binding"/>
    <property type="evidence" value="ECO:0007669"/>
    <property type="project" value="InterPro"/>
</dbReference>
<dbReference type="SMR" id="A0A445DCB1"/>
<dbReference type="InterPro" id="IPR011990">
    <property type="entry name" value="TPR-like_helical_dom_sf"/>
</dbReference>
<evidence type="ECO:0000256" key="1">
    <source>
        <dbReference type="ARBA" id="ARBA00022737"/>
    </source>
</evidence>
<feature type="repeat" description="PPR" evidence="2">
    <location>
        <begin position="393"/>
        <end position="427"/>
    </location>
</feature>
<feature type="region of interest" description="Disordered" evidence="3">
    <location>
        <begin position="1"/>
        <end position="62"/>
    </location>
</feature>
<protein>
    <recommendedName>
        <fullName evidence="6">Pentatricopeptide repeat-containing protein</fullName>
    </recommendedName>
</protein>
<dbReference type="Proteomes" id="UP000289738">
    <property type="component" value="Chromosome A04"/>
</dbReference>
<gene>
    <name evidence="4" type="ORF">Ahy_A04g017871</name>
</gene>